<reference evidence="4 5" key="1">
    <citation type="submission" date="2024-08" db="EMBL/GenBank/DDBJ databases">
        <title>Whole-genome sequencing of halo(alkali)philic microorganisms from hypersaline lakes.</title>
        <authorList>
            <person name="Sorokin D.Y."/>
            <person name="Merkel A.Y."/>
            <person name="Messina E."/>
            <person name="Yakimov M."/>
        </authorList>
    </citation>
    <scope>NUCLEOTIDE SEQUENCE [LARGE SCALE GENOMIC DNA]</scope>
    <source>
        <strain evidence="4 5">Cl-TMA</strain>
    </source>
</reference>
<evidence type="ECO:0000259" key="3">
    <source>
        <dbReference type="PROSITE" id="PS50887"/>
    </source>
</evidence>
<name>A0ABV4TWU2_9GAMM</name>
<comment type="catalytic activity">
    <reaction evidence="2">
        <text>2 GTP = 3',3'-c-di-GMP + 2 diphosphate</text>
        <dbReference type="Rhea" id="RHEA:24898"/>
        <dbReference type="ChEBI" id="CHEBI:33019"/>
        <dbReference type="ChEBI" id="CHEBI:37565"/>
        <dbReference type="ChEBI" id="CHEBI:58805"/>
        <dbReference type="EC" id="2.7.7.65"/>
    </reaction>
</comment>
<dbReference type="CDD" id="cd01949">
    <property type="entry name" value="GGDEF"/>
    <property type="match status" value="1"/>
</dbReference>
<dbReference type="Gene3D" id="3.30.70.270">
    <property type="match status" value="1"/>
</dbReference>
<evidence type="ECO:0000256" key="1">
    <source>
        <dbReference type="ARBA" id="ARBA00012528"/>
    </source>
</evidence>
<dbReference type="SUPFAM" id="SSF55073">
    <property type="entry name" value="Nucleotide cyclase"/>
    <property type="match status" value="1"/>
</dbReference>
<protein>
    <recommendedName>
        <fullName evidence="1">diguanylate cyclase</fullName>
        <ecNumber evidence="1">2.7.7.65</ecNumber>
    </recommendedName>
</protein>
<proteinExistence type="predicted"/>
<dbReference type="InterPro" id="IPR050469">
    <property type="entry name" value="Diguanylate_Cyclase"/>
</dbReference>
<dbReference type="RefSeq" id="WP_373656225.1">
    <property type="nucleotide sequence ID" value="NZ_JBGUAW010000007.1"/>
</dbReference>
<dbReference type="InterPro" id="IPR000160">
    <property type="entry name" value="GGDEF_dom"/>
</dbReference>
<feature type="domain" description="GGDEF" evidence="3">
    <location>
        <begin position="169"/>
        <end position="309"/>
    </location>
</feature>
<dbReference type="Proteomes" id="UP001575181">
    <property type="component" value="Unassembled WGS sequence"/>
</dbReference>
<sequence length="319" mass="34358">MLFEGETGEGHWEGLAAMGWESLEGILRALGAGGILFGQEGAIRWISPGLSEWWGLEPAQWLGHPMEALKAHPELGPWLAPMLDSDGALPEGPLYGEVRGRWFRAVRSGFSRRFQGGALLGVVELTLEKRRLEHLERAAHRDELTGLSNRRCFRERLRAAVQGASRHGFPVTLAYLDLDDFKKVNDRLGHIAGDGVLRDVGQVLTGCVRRTDTVARLGGEGFVALFPHMEPEMGRRKAEALRKALIREGLPGPEGPDGPLTMSIGVAGGHLPGVRPGGDDLENRLMSAADHALYAAKAAGKNRVRLGSLAAEEAGPAGA</sequence>
<dbReference type="PANTHER" id="PTHR45138:SF9">
    <property type="entry name" value="DIGUANYLATE CYCLASE DGCM-RELATED"/>
    <property type="match status" value="1"/>
</dbReference>
<organism evidence="4 5">
    <name type="scientific">Thiohalorhabdus methylotrophus</name>
    <dbReference type="NCBI Taxonomy" id="3242694"/>
    <lineage>
        <taxon>Bacteria</taxon>
        <taxon>Pseudomonadati</taxon>
        <taxon>Pseudomonadota</taxon>
        <taxon>Gammaproteobacteria</taxon>
        <taxon>Thiohalorhabdales</taxon>
        <taxon>Thiohalorhabdaceae</taxon>
        <taxon>Thiohalorhabdus</taxon>
    </lineage>
</organism>
<dbReference type="Pfam" id="PF00990">
    <property type="entry name" value="GGDEF"/>
    <property type="match status" value="1"/>
</dbReference>
<gene>
    <name evidence="4" type="ORF">ACERLL_11430</name>
</gene>
<comment type="caution">
    <text evidence="4">The sequence shown here is derived from an EMBL/GenBank/DDBJ whole genome shotgun (WGS) entry which is preliminary data.</text>
</comment>
<dbReference type="PROSITE" id="PS50887">
    <property type="entry name" value="GGDEF"/>
    <property type="match status" value="1"/>
</dbReference>
<evidence type="ECO:0000313" key="4">
    <source>
        <dbReference type="EMBL" id="MFA9461437.1"/>
    </source>
</evidence>
<dbReference type="SMART" id="SM00267">
    <property type="entry name" value="GGDEF"/>
    <property type="match status" value="1"/>
</dbReference>
<dbReference type="NCBIfam" id="TIGR00254">
    <property type="entry name" value="GGDEF"/>
    <property type="match status" value="1"/>
</dbReference>
<dbReference type="EMBL" id="JBGUAW010000007">
    <property type="protein sequence ID" value="MFA9461437.1"/>
    <property type="molecule type" value="Genomic_DNA"/>
</dbReference>
<dbReference type="InterPro" id="IPR043128">
    <property type="entry name" value="Rev_trsase/Diguanyl_cyclase"/>
</dbReference>
<dbReference type="EC" id="2.7.7.65" evidence="1"/>
<accession>A0ABV4TWU2</accession>
<evidence type="ECO:0000313" key="5">
    <source>
        <dbReference type="Proteomes" id="UP001575181"/>
    </source>
</evidence>
<dbReference type="PANTHER" id="PTHR45138">
    <property type="entry name" value="REGULATORY COMPONENTS OF SENSORY TRANSDUCTION SYSTEM"/>
    <property type="match status" value="1"/>
</dbReference>
<evidence type="ECO:0000256" key="2">
    <source>
        <dbReference type="ARBA" id="ARBA00034247"/>
    </source>
</evidence>
<keyword evidence="5" id="KW-1185">Reference proteome</keyword>
<dbReference type="InterPro" id="IPR029787">
    <property type="entry name" value="Nucleotide_cyclase"/>
</dbReference>